<dbReference type="AlphaFoldDB" id="A0AAW2UQ15"/>
<feature type="region of interest" description="Disordered" evidence="1">
    <location>
        <begin position="78"/>
        <end position="99"/>
    </location>
</feature>
<dbReference type="EMBL" id="JACGWJ010000005">
    <property type="protein sequence ID" value="KAL0418882.1"/>
    <property type="molecule type" value="Genomic_DNA"/>
</dbReference>
<gene>
    <name evidence="2" type="ORF">Sradi_1301700</name>
</gene>
<protein>
    <submittedName>
        <fullName evidence="2">Uncharacterized protein</fullName>
    </submittedName>
</protein>
<feature type="compositionally biased region" description="Basic and acidic residues" evidence="1">
    <location>
        <begin position="88"/>
        <end position="99"/>
    </location>
</feature>
<accession>A0AAW2UQ15</accession>
<name>A0AAW2UQ15_SESRA</name>
<feature type="non-terminal residue" evidence="2">
    <location>
        <position position="1"/>
    </location>
</feature>
<sequence length="99" mass="11632">RDKADWMVVCQTKARRVIDEFCWIDIAYQPEKVVLVPEVARDNQMYDLYDPDCIQIIVDLSITHQQGAGTLQTQHVQIDNEEDEDNEDTKFKHIQECVH</sequence>
<proteinExistence type="predicted"/>
<evidence type="ECO:0000256" key="1">
    <source>
        <dbReference type="SAM" id="MobiDB-lite"/>
    </source>
</evidence>
<organism evidence="2">
    <name type="scientific">Sesamum radiatum</name>
    <name type="common">Black benniseed</name>
    <dbReference type="NCBI Taxonomy" id="300843"/>
    <lineage>
        <taxon>Eukaryota</taxon>
        <taxon>Viridiplantae</taxon>
        <taxon>Streptophyta</taxon>
        <taxon>Embryophyta</taxon>
        <taxon>Tracheophyta</taxon>
        <taxon>Spermatophyta</taxon>
        <taxon>Magnoliopsida</taxon>
        <taxon>eudicotyledons</taxon>
        <taxon>Gunneridae</taxon>
        <taxon>Pentapetalae</taxon>
        <taxon>asterids</taxon>
        <taxon>lamiids</taxon>
        <taxon>Lamiales</taxon>
        <taxon>Pedaliaceae</taxon>
        <taxon>Sesamum</taxon>
    </lineage>
</organism>
<reference evidence="2" key="1">
    <citation type="submission" date="2020-06" db="EMBL/GenBank/DDBJ databases">
        <authorList>
            <person name="Li T."/>
            <person name="Hu X."/>
            <person name="Zhang T."/>
            <person name="Song X."/>
            <person name="Zhang H."/>
            <person name="Dai N."/>
            <person name="Sheng W."/>
            <person name="Hou X."/>
            <person name="Wei L."/>
        </authorList>
    </citation>
    <scope>NUCLEOTIDE SEQUENCE</scope>
    <source>
        <strain evidence="2">G02</strain>
        <tissue evidence="2">Leaf</tissue>
    </source>
</reference>
<evidence type="ECO:0000313" key="2">
    <source>
        <dbReference type="EMBL" id="KAL0418882.1"/>
    </source>
</evidence>
<reference evidence="2" key="2">
    <citation type="journal article" date="2024" name="Plant">
        <title>Genomic evolution and insights into agronomic trait innovations of Sesamum species.</title>
        <authorList>
            <person name="Miao H."/>
            <person name="Wang L."/>
            <person name="Qu L."/>
            <person name="Liu H."/>
            <person name="Sun Y."/>
            <person name="Le M."/>
            <person name="Wang Q."/>
            <person name="Wei S."/>
            <person name="Zheng Y."/>
            <person name="Lin W."/>
            <person name="Duan Y."/>
            <person name="Cao H."/>
            <person name="Xiong S."/>
            <person name="Wang X."/>
            <person name="Wei L."/>
            <person name="Li C."/>
            <person name="Ma Q."/>
            <person name="Ju M."/>
            <person name="Zhao R."/>
            <person name="Li G."/>
            <person name="Mu C."/>
            <person name="Tian Q."/>
            <person name="Mei H."/>
            <person name="Zhang T."/>
            <person name="Gao T."/>
            <person name="Zhang H."/>
        </authorList>
    </citation>
    <scope>NUCLEOTIDE SEQUENCE</scope>
    <source>
        <strain evidence="2">G02</strain>
    </source>
</reference>
<comment type="caution">
    <text evidence="2">The sequence shown here is derived from an EMBL/GenBank/DDBJ whole genome shotgun (WGS) entry which is preliminary data.</text>
</comment>